<dbReference type="Gene3D" id="1.20.1530.20">
    <property type="match status" value="1"/>
</dbReference>
<dbReference type="InterPro" id="IPR004776">
    <property type="entry name" value="Mem_transp_PIN-like"/>
</dbReference>
<dbReference type="EMBL" id="CP002360">
    <property type="protein sequence ID" value="AEE96343.1"/>
    <property type="molecule type" value="Genomic_DNA"/>
</dbReference>
<dbReference type="STRING" id="697281.Mahau_1146"/>
<feature type="transmembrane region" description="Helical" evidence="8">
    <location>
        <begin position="196"/>
        <end position="216"/>
    </location>
</feature>
<keyword evidence="5 8" id="KW-0812">Transmembrane</keyword>
<comment type="subcellular location">
    <subcellularLocation>
        <location evidence="1">Cell membrane</location>
        <topology evidence="1">Multi-pass membrane protein</topology>
    </subcellularLocation>
</comment>
<keyword evidence="10" id="KW-1185">Reference proteome</keyword>
<keyword evidence="7 8" id="KW-0472">Membrane</keyword>
<gene>
    <name evidence="9" type="ordered locus">Mahau_1146</name>
</gene>
<evidence type="ECO:0000256" key="6">
    <source>
        <dbReference type="ARBA" id="ARBA00022989"/>
    </source>
</evidence>
<dbReference type="Proteomes" id="UP000008457">
    <property type="component" value="Chromosome"/>
</dbReference>
<name>F3ZVI1_MAHA5</name>
<comment type="similarity">
    <text evidence="2">Belongs to the auxin efflux carrier (TC 2.A.69) family.</text>
</comment>
<dbReference type="KEGG" id="mas:Mahau_1146"/>
<evidence type="ECO:0000256" key="4">
    <source>
        <dbReference type="ARBA" id="ARBA00022475"/>
    </source>
</evidence>
<dbReference type="RefSeq" id="WP_013780773.1">
    <property type="nucleotide sequence ID" value="NC_015520.1"/>
</dbReference>
<dbReference type="eggNOG" id="COG0679">
    <property type="taxonomic scope" value="Bacteria"/>
</dbReference>
<reference evidence="10" key="1">
    <citation type="submission" date="2010-11" db="EMBL/GenBank/DDBJ databases">
        <title>The complete genome of Mahella australiensis DSM 15567.</title>
        <authorList>
            <consortium name="US DOE Joint Genome Institute (JGI-PGF)"/>
            <person name="Lucas S."/>
            <person name="Copeland A."/>
            <person name="Lapidus A."/>
            <person name="Bruce D."/>
            <person name="Goodwin L."/>
            <person name="Pitluck S."/>
            <person name="Kyrpides N."/>
            <person name="Mavromatis K."/>
            <person name="Pagani I."/>
            <person name="Ivanova N."/>
            <person name="Teshima H."/>
            <person name="Brettin T."/>
            <person name="Detter J.C."/>
            <person name="Han C."/>
            <person name="Tapia R."/>
            <person name="Land M."/>
            <person name="Hauser L."/>
            <person name="Markowitz V."/>
            <person name="Cheng J.-F."/>
            <person name="Hugenholtz P."/>
            <person name="Woyke T."/>
            <person name="Wu D."/>
            <person name="Spring S."/>
            <person name="Pukall R."/>
            <person name="Steenblock K."/>
            <person name="Schneider S."/>
            <person name="Klenk H.-P."/>
            <person name="Eisen J.A."/>
        </authorList>
    </citation>
    <scope>NUCLEOTIDE SEQUENCE [LARGE SCALE GENOMIC DNA]</scope>
    <source>
        <strain evidence="10">DSM 15567 / CIP 107919 / 50-1 BON</strain>
    </source>
</reference>
<evidence type="ECO:0000256" key="2">
    <source>
        <dbReference type="ARBA" id="ARBA00010145"/>
    </source>
</evidence>
<evidence type="ECO:0000256" key="3">
    <source>
        <dbReference type="ARBA" id="ARBA00022448"/>
    </source>
</evidence>
<keyword evidence="4" id="KW-1003">Cell membrane</keyword>
<dbReference type="PANTHER" id="PTHR36838">
    <property type="entry name" value="AUXIN EFFLUX CARRIER FAMILY PROTEIN"/>
    <property type="match status" value="1"/>
</dbReference>
<dbReference type="OrthoDB" id="9798064at2"/>
<evidence type="ECO:0000256" key="7">
    <source>
        <dbReference type="ARBA" id="ARBA00023136"/>
    </source>
</evidence>
<dbReference type="HOGENOM" id="CLU_056175_1_1_9"/>
<evidence type="ECO:0000256" key="8">
    <source>
        <dbReference type="SAM" id="Phobius"/>
    </source>
</evidence>
<keyword evidence="3" id="KW-0813">Transport</keyword>
<feature type="transmembrane region" description="Helical" evidence="8">
    <location>
        <begin position="102"/>
        <end position="123"/>
    </location>
</feature>
<proteinExistence type="inferred from homology"/>
<organism evidence="9 10">
    <name type="scientific">Mahella australiensis (strain DSM 15567 / CIP 107919 / 50-1 BON)</name>
    <dbReference type="NCBI Taxonomy" id="697281"/>
    <lineage>
        <taxon>Bacteria</taxon>
        <taxon>Bacillati</taxon>
        <taxon>Bacillota</taxon>
        <taxon>Clostridia</taxon>
        <taxon>Thermoanaerobacterales</taxon>
        <taxon>Thermoanaerobacterales Family IV. Incertae Sedis</taxon>
        <taxon>Mahella</taxon>
    </lineage>
</organism>
<dbReference type="GO" id="GO:0055085">
    <property type="term" value="P:transmembrane transport"/>
    <property type="evidence" value="ECO:0007669"/>
    <property type="project" value="InterPro"/>
</dbReference>
<evidence type="ECO:0000256" key="5">
    <source>
        <dbReference type="ARBA" id="ARBA00022692"/>
    </source>
</evidence>
<feature type="transmembrane region" description="Helical" evidence="8">
    <location>
        <begin position="282"/>
        <end position="307"/>
    </location>
</feature>
<keyword evidence="6 8" id="KW-1133">Transmembrane helix</keyword>
<sequence>MADFSSVIDQIIILMILLAISYIAAKAKFISPSDKDGVSNVMIKITQPALIITTLSGYNFSAQILIDSSLIVLFAIISLIVSFAMGWLLSDKLNIPEERADVLRFELMFGNVVYLGYPVLSALMGDKGIFYGSVFTIANDTALWTLGLWLLTRRQNDHANGWRNLFNMNTISFFIGLVMFLTGIKLPRLVFAALNPLGKTTIYLSMIFIGAALAELDIKEAVTNGSTFVLSIAKLAVMPLLLYGLLTLLHVNDLVKLVVVVQVGMPASALGPALARRYGADYTYGAQCVLMSTLISLITLPALIWLLSI</sequence>
<accession>F3ZVI1</accession>
<dbReference type="AlphaFoldDB" id="F3ZVI1"/>
<evidence type="ECO:0000256" key="1">
    <source>
        <dbReference type="ARBA" id="ARBA00004651"/>
    </source>
</evidence>
<reference evidence="9 10" key="2">
    <citation type="journal article" date="2011" name="Stand. Genomic Sci.">
        <title>Complete genome sequence of Mahella australiensis type strain (50-1 BON).</title>
        <authorList>
            <person name="Sikorski J."/>
            <person name="Teshima H."/>
            <person name="Nolan M."/>
            <person name="Lucas S."/>
            <person name="Hammon N."/>
            <person name="Deshpande S."/>
            <person name="Cheng J.F."/>
            <person name="Pitluck S."/>
            <person name="Liolios K."/>
            <person name="Pagani I."/>
            <person name="Ivanova N."/>
            <person name="Huntemann M."/>
            <person name="Mavromatis K."/>
            <person name="Ovchinikova G."/>
            <person name="Pati A."/>
            <person name="Tapia R."/>
            <person name="Han C."/>
            <person name="Goodwin L."/>
            <person name="Chen A."/>
            <person name="Palaniappan K."/>
            <person name="Land M."/>
            <person name="Hauser L."/>
            <person name="Ngatchou-Djao O.D."/>
            <person name="Rohde M."/>
            <person name="Pukall R."/>
            <person name="Spring S."/>
            <person name="Abt B."/>
            <person name="Goker M."/>
            <person name="Detter J.C."/>
            <person name="Woyke T."/>
            <person name="Bristow J."/>
            <person name="Markowitz V."/>
            <person name="Hugenholtz P."/>
            <person name="Eisen J.A."/>
            <person name="Kyrpides N.C."/>
            <person name="Klenk H.P."/>
            <person name="Lapidus A."/>
        </authorList>
    </citation>
    <scope>NUCLEOTIDE SEQUENCE [LARGE SCALE GENOMIC DNA]</scope>
    <source>
        <strain evidence="10">DSM 15567 / CIP 107919 / 50-1 BON</strain>
    </source>
</reference>
<evidence type="ECO:0000313" key="10">
    <source>
        <dbReference type="Proteomes" id="UP000008457"/>
    </source>
</evidence>
<dbReference type="Pfam" id="PF03547">
    <property type="entry name" value="Mem_trans"/>
    <property type="match status" value="1"/>
</dbReference>
<dbReference type="PANTHER" id="PTHR36838:SF1">
    <property type="entry name" value="SLR1864 PROTEIN"/>
    <property type="match status" value="1"/>
</dbReference>
<dbReference type="GO" id="GO:0005886">
    <property type="term" value="C:plasma membrane"/>
    <property type="evidence" value="ECO:0007669"/>
    <property type="project" value="UniProtKB-SubCell"/>
</dbReference>
<evidence type="ECO:0000313" key="9">
    <source>
        <dbReference type="EMBL" id="AEE96343.1"/>
    </source>
</evidence>
<dbReference type="InterPro" id="IPR038770">
    <property type="entry name" value="Na+/solute_symporter_sf"/>
</dbReference>
<feature type="transmembrane region" description="Helical" evidence="8">
    <location>
        <begin position="6"/>
        <end position="25"/>
    </location>
</feature>
<feature type="transmembrane region" description="Helical" evidence="8">
    <location>
        <begin position="164"/>
        <end position="184"/>
    </location>
</feature>
<feature type="transmembrane region" description="Helical" evidence="8">
    <location>
        <begin position="129"/>
        <end position="152"/>
    </location>
</feature>
<feature type="transmembrane region" description="Helical" evidence="8">
    <location>
        <begin position="257"/>
        <end position="275"/>
    </location>
</feature>
<feature type="transmembrane region" description="Helical" evidence="8">
    <location>
        <begin position="37"/>
        <end position="58"/>
    </location>
</feature>
<protein>
    <submittedName>
        <fullName evidence="9">Auxin Efflux Carrier</fullName>
    </submittedName>
</protein>
<feature type="transmembrane region" description="Helical" evidence="8">
    <location>
        <begin position="228"/>
        <end position="251"/>
    </location>
</feature>
<feature type="transmembrane region" description="Helical" evidence="8">
    <location>
        <begin position="70"/>
        <end position="90"/>
    </location>
</feature>